<accession>A0A392VN25</accession>
<comment type="caution">
    <text evidence="1">The sequence shown here is derived from an EMBL/GenBank/DDBJ whole genome shotgun (WGS) entry which is preliminary data.</text>
</comment>
<evidence type="ECO:0000313" key="2">
    <source>
        <dbReference type="Proteomes" id="UP000265520"/>
    </source>
</evidence>
<sequence>ESINSNCWKSSGEIPMSADSLVVEEVTAGMLKPPVLVGMLELE</sequence>
<feature type="non-terminal residue" evidence="1">
    <location>
        <position position="1"/>
    </location>
</feature>
<dbReference type="EMBL" id="LXQA011191501">
    <property type="protein sequence ID" value="MCI88381.1"/>
    <property type="molecule type" value="Genomic_DNA"/>
</dbReference>
<reference evidence="1 2" key="1">
    <citation type="journal article" date="2018" name="Front. Plant Sci.">
        <title>Red Clover (Trifolium pratense) and Zigzag Clover (T. medium) - A Picture of Genomic Similarities and Differences.</title>
        <authorList>
            <person name="Dluhosova J."/>
            <person name="Istvanek J."/>
            <person name="Nedelnik J."/>
            <person name="Repkova J."/>
        </authorList>
    </citation>
    <scope>NUCLEOTIDE SEQUENCE [LARGE SCALE GENOMIC DNA]</scope>
    <source>
        <strain evidence="2">cv. 10/8</strain>
        <tissue evidence="1">Leaf</tissue>
    </source>
</reference>
<keyword evidence="2" id="KW-1185">Reference proteome</keyword>
<name>A0A392VN25_9FABA</name>
<organism evidence="1 2">
    <name type="scientific">Trifolium medium</name>
    <dbReference type="NCBI Taxonomy" id="97028"/>
    <lineage>
        <taxon>Eukaryota</taxon>
        <taxon>Viridiplantae</taxon>
        <taxon>Streptophyta</taxon>
        <taxon>Embryophyta</taxon>
        <taxon>Tracheophyta</taxon>
        <taxon>Spermatophyta</taxon>
        <taxon>Magnoliopsida</taxon>
        <taxon>eudicotyledons</taxon>
        <taxon>Gunneridae</taxon>
        <taxon>Pentapetalae</taxon>
        <taxon>rosids</taxon>
        <taxon>fabids</taxon>
        <taxon>Fabales</taxon>
        <taxon>Fabaceae</taxon>
        <taxon>Papilionoideae</taxon>
        <taxon>50 kb inversion clade</taxon>
        <taxon>NPAAA clade</taxon>
        <taxon>Hologalegina</taxon>
        <taxon>IRL clade</taxon>
        <taxon>Trifolieae</taxon>
        <taxon>Trifolium</taxon>
    </lineage>
</organism>
<dbReference type="Proteomes" id="UP000265520">
    <property type="component" value="Unassembled WGS sequence"/>
</dbReference>
<protein>
    <submittedName>
        <fullName evidence="1">Uncharacterized protein</fullName>
    </submittedName>
</protein>
<proteinExistence type="predicted"/>
<evidence type="ECO:0000313" key="1">
    <source>
        <dbReference type="EMBL" id="MCI88381.1"/>
    </source>
</evidence>
<dbReference type="AlphaFoldDB" id="A0A392VN25"/>